<reference evidence="2 3" key="1">
    <citation type="journal article" date="2018" name="PLoS Genet.">
        <title>Population sequencing reveals clonal diversity and ancestral inbreeding in the grapevine cultivar Chardonnay.</title>
        <authorList>
            <person name="Roach M.J."/>
            <person name="Johnson D.L."/>
            <person name="Bohlmann J."/>
            <person name="van Vuuren H.J."/>
            <person name="Jones S.J."/>
            <person name="Pretorius I.S."/>
            <person name="Schmidt S.A."/>
            <person name="Borneman A.R."/>
        </authorList>
    </citation>
    <scope>NUCLEOTIDE SEQUENCE [LARGE SCALE GENOMIC DNA]</scope>
    <source>
        <strain evidence="3">cv. Chardonnay</strain>
        <tissue evidence="2">Leaf</tissue>
    </source>
</reference>
<dbReference type="OrthoDB" id="10264149at2759"/>
<evidence type="ECO:0000313" key="2">
    <source>
        <dbReference type="EMBL" id="RVW86910.1"/>
    </source>
</evidence>
<accession>A0A438HR76</accession>
<protein>
    <submittedName>
        <fullName evidence="2">Phosphatidylinositol 4-kinase beta 1</fullName>
    </submittedName>
</protein>
<name>A0A438HR76_VITVI</name>
<evidence type="ECO:0000256" key="1">
    <source>
        <dbReference type="SAM" id="MobiDB-lite"/>
    </source>
</evidence>
<feature type="region of interest" description="Disordered" evidence="1">
    <location>
        <begin position="217"/>
        <end position="242"/>
    </location>
</feature>
<evidence type="ECO:0000313" key="3">
    <source>
        <dbReference type="Proteomes" id="UP000288805"/>
    </source>
</evidence>
<dbReference type="EMBL" id="QGNW01000189">
    <property type="protein sequence ID" value="RVW86910.1"/>
    <property type="molecule type" value="Genomic_DNA"/>
</dbReference>
<feature type="region of interest" description="Disordered" evidence="1">
    <location>
        <begin position="260"/>
        <end position="280"/>
    </location>
</feature>
<proteinExistence type="predicted"/>
<keyword evidence="2" id="KW-0418">Kinase</keyword>
<sequence length="292" mass="32643">MLHLPSQLKRPGSPRQRNEQLNARPPLPNNDASFRKGTYHESLDFVQSLCDTSYGLVDIFPIEDRKSALHESLGEINAHIADAQNSGGVCFPMGKGMYRVVHIPEDEAVLLNSREKAPYLICVEVLKGEMPSNTKDASSAQKLSRGGIPLANGDALLRKPPPWAYPLWTTQEVYRNSNDRISRSTSQAIDQAMAHLWEAKVKFVQVSLSVENRPFGQSKNMGSLDLDPGVRRGSRRSASREENNNDLEWVRVVLTADPGVSMEDIEDQEPPRRKEHRRVPSTIAIEEVKVGL</sequence>
<feature type="region of interest" description="Disordered" evidence="1">
    <location>
        <begin position="1"/>
        <end position="34"/>
    </location>
</feature>
<gene>
    <name evidence="2" type="primary">PI4KB1_2</name>
    <name evidence="2" type="ORF">CK203_036007</name>
</gene>
<dbReference type="AlphaFoldDB" id="A0A438HR76"/>
<organism evidence="2 3">
    <name type="scientific">Vitis vinifera</name>
    <name type="common">Grape</name>
    <dbReference type="NCBI Taxonomy" id="29760"/>
    <lineage>
        <taxon>Eukaryota</taxon>
        <taxon>Viridiplantae</taxon>
        <taxon>Streptophyta</taxon>
        <taxon>Embryophyta</taxon>
        <taxon>Tracheophyta</taxon>
        <taxon>Spermatophyta</taxon>
        <taxon>Magnoliopsida</taxon>
        <taxon>eudicotyledons</taxon>
        <taxon>Gunneridae</taxon>
        <taxon>Pentapetalae</taxon>
        <taxon>rosids</taxon>
        <taxon>Vitales</taxon>
        <taxon>Vitaceae</taxon>
        <taxon>Viteae</taxon>
        <taxon>Vitis</taxon>
    </lineage>
</organism>
<dbReference type="Proteomes" id="UP000288805">
    <property type="component" value="Unassembled WGS sequence"/>
</dbReference>
<keyword evidence="2" id="KW-0808">Transferase</keyword>
<dbReference type="GO" id="GO:0016301">
    <property type="term" value="F:kinase activity"/>
    <property type="evidence" value="ECO:0007669"/>
    <property type="project" value="UniProtKB-KW"/>
</dbReference>
<comment type="caution">
    <text evidence="2">The sequence shown here is derived from an EMBL/GenBank/DDBJ whole genome shotgun (WGS) entry which is preliminary data.</text>
</comment>